<proteinExistence type="predicted"/>
<dbReference type="Proteomes" id="UP000033115">
    <property type="component" value="Chromosome"/>
</dbReference>
<dbReference type="EMBL" id="CP009933">
    <property type="protein sequence ID" value="AKA67804.1"/>
    <property type="molecule type" value="Genomic_DNA"/>
</dbReference>
<dbReference type="AlphaFoldDB" id="A0A0E3JM93"/>
<organism evidence="3 4">
    <name type="scientific">Clostridium scatologenes</name>
    <dbReference type="NCBI Taxonomy" id="1548"/>
    <lineage>
        <taxon>Bacteria</taxon>
        <taxon>Bacillati</taxon>
        <taxon>Bacillota</taxon>
        <taxon>Clostridia</taxon>
        <taxon>Eubacteriales</taxon>
        <taxon>Clostridiaceae</taxon>
        <taxon>Clostridium</taxon>
    </lineage>
</organism>
<dbReference type="PANTHER" id="PTHR36700">
    <property type="entry name" value="CRISPR SYSTEM CMR SUBUNIT CMR4"/>
    <property type="match status" value="1"/>
</dbReference>
<dbReference type="NCBIfam" id="TIGR02580">
    <property type="entry name" value="cas_RAMP_Cmr4"/>
    <property type="match status" value="1"/>
</dbReference>
<dbReference type="STRING" id="1548.CSCA_0679"/>
<dbReference type="KEGG" id="csq:CSCA_0679"/>
<dbReference type="InterPro" id="IPR005537">
    <property type="entry name" value="RAMP_III_fam"/>
</dbReference>
<evidence type="ECO:0000256" key="1">
    <source>
        <dbReference type="ARBA" id="ARBA00023118"/>
    </source>
</evidence>
<keyword evidence="1" id="KW-0051">Antiviral defense</keyword>
<evidence type="ECO:0000259" key="2">
    <source>
        <dbReference type="Pfam" id="PF03787"/>
    </source>
</evidence>
<feature type="domain" description="CRISPR type III-associated protein" evidence="2">
    <location>
        <begin position="8"/>
        <end position="325"/>
    </location>
</feature>
<sequence>MSNLILYKCETPLHVGSGTELGLVDMPIQREKHTGFPKIESSGIKGVIRTDFNQDKTYKSYTNILFGPEDDGSKFAGSLQFTDAKILFFPVKTAKGTFGWITCPFILSRFKNDLEVNDVNTNDIKINEEYIKLGIEANKEFVIANKESNLIIKRENSMYILLEEFGYKVINDDTNILNKVNKLIEKMDLNKYIKDKLKRDIIIVNDDVFSYFLDMSTEINTRIRIGKDGVVEEGGLFTEEYVPEETIMYGFIDTFAISNCKIDLERFANKKFNGDCEKINIVEGSSENSKENEILKLKIEKNFVKYLNIKKVFQFGGNSTLGKGFTSVHVINGEVKEKGDVIND</sequence>
<dbReference type="HOGENOM" id="CLU_047795_0_0_9"/>
<dbReference type="GO" id="GO:0051607">
    <property type="term" value="P:defense response to virus"/>
    <property type="evidence" value="ECO:0007669"/>
    <property type="project" value="UniProtKB-KW"/>
</dbReference>
<dbReference type="PANTHER" id="PTHR36700:SF1">
    <property type="entry name" value="CRISPR SYSTEM CMR SUBUNIT CMR4"/>
    <property type="match status" value="1"/>
</dbReference>
<name>A0A0E3JM93_CLOSL</name>
<reference evidence="3 4" key="1">
    <citation type="journal article" date="2015" name="J. Biotechnol.">
        <title>Complete genome sequence of a malodorant-producing acetogen, Clostridium scatologenes ATCC 25775(T).</title>
        <authorList>
            <person name="Zhu Z."/>
            <person name="Guo T."/>
            <person name="Zheng H."/>
            <person name="Song T."/>
            <person name="Ouyang P."/>
            <person name="Xie J."/>
        </authorList>
    </citation>
    <scope>NUCLEOTIDE SEQUENCE [LARGE SCALE GENOMIC DNA]</scope>
    <source>
        <strain evidence="3 4">ATCC 25775</strain>
    </source>
</reference>
<dbReference type="InterPro" id="IPR013410">
    <property type="entry name" value="CRISPR-assoc_RAMP_Cmr4"/>
</dbReference>
<evidence type="ECO:0000313" key="4">
    <source>
        <dbReference type="Proteomes" id="UP000033115"/>
    </source>
</evidence>
<evidence type="ECO:0000313" key="3">
    <source>
        <dbReference type="EMBL" id="AKA67804.1"/>
    </source>
</evidence>
<accession>A0A0E3JM93</accession>
<keyword evidence="4" id="KW-1185">Reference proteome</keyword>
<dbReference type="RefSeq" id="WP_029160891.1">
    <property type="nucleotide sequence ID" value="NZ_CP009933.1"/>
</dbReference>
<protein>
    <submittedName>
        <fullName evidence="3">CRISPR-associated RAMP protein, Cmr4 family</fullName>
    </submittedName>
</protein>
<dbReference type="Pfam" id="PF03787">
    <property type="entry name" value="RAMPs"/>
    <property type="match status" value="1"/>
</dbReference>
<gene>
    <name evidence="3" type="ORF">CSCA_0679</name>
</gene>